<evidence type="ECO:0000256" key="4">
    <source>
        <dbReference type="ARBA" id="ARBA00022741"/>
    </source>
</evidence>
<dbReference type="Gene3D" id="3.65.10.20">
    <property type="entry name" value="RNA 3'-terminal phosphate cyclase domain"/>
    <property type="match status" value="1"/>
</dbReference>
<dbReference type="Pfam" id="PF01137">
    <property type="entry name" value="RTC"/>
    <property type="match status" value="1"/>
</dbReference>
<dbReference type="InterPro" id="IPR013791">
    <property type="entry name" value="RNA3'-term_phos_cycl_insert"/>
</dbReference>
<proteinExistence type="inferred from homology"/>
<protein>
    <recommendedName>
        <fullName evidence="2">RNA 3'-terminal-phosphate cyclase (ATP)</fullName>
        <ecNumber evidence="2">6.5.1.4</ecNumber>
    </recommendedName>
</protein>
<feature type="region of interest" description="Disordered" evidence="6">
    <location>
        <begin position="53"/>
        <end position="73"/>
    </location>
</feature>
<dbReference type="EMBL" id="JALJOT010000008">
    <property type="protein sequence ID" value="KAK9908523.1"/>
    <property type="molecule type" value="Genomic_DNA"/>
</dbReference>
<evidence type="ECO:0000256" key="6">
    <source>
        <dbReference type="SAM" id="MobiDB-lite"/>
    </source>
</evidence>
<dbReference type="Proteomes" id="UP001491310">
    <property type="component" value="Unassembled WGS sequence"/>
</dbReference>
<dbReference type="InterPro" id="IPR037136">
    <property type="entry name" value="RNA3'_phos_cyclase_dom_sf"/>
</dbReference>
<feature type="domain" description="RNA 3'-terminal phosphate cyclase" evidence="7">
    <location>
        <begin position="86"/>
        <end position="427"/>
    </location>
</feature>
<dbReference type="NCBIfam" id="TIGR03399">
    <property type="entry name" value="RNA_3prim_cycl"/>
    <property type="match status" value="1"/>
</dbReference>
<evidence type="ECO:0000259" key="7">
    <source>
        <dbReference type="Pfam" id="PF01137"/>
    </source>
</evidence>
<evidence type="ECO:0000256" key="1">
    <source>
        <dbReference type="ARBA" id="ARBA00009206"/>
    </source>
</evidence>
<comment type="caution">
    <text evidence="9">The sequence shown here is derived from an EMBL/GenBank/DDBJ whole genome shotgun (WGS) entry which is preliminary data.</text>
</comment>
<comment type="similarity">
    <text evidence="1">Belongs to the RNA 3'-terminal cyclase family. Type 1 subfamily.</text>
</comment>
<dbReference type="InterPro" id="IPR000228">
    <property type="entry name" value="RNA3'_term_phos_cyc"/>
</dbReference>
<evidence type="ECO:0000313" key="10">
    <source>
        <dbReference type="Proteomes" id="UP001491310"/>
    </source>
</evidence>
<accession>A0ABR2YNC2</accession>
<dbReference type="PANTHER" id="PTHR11096">
    <property type="entry name" value="RNA 3' TERMINAL PHOSPHATE CYCLASE"/>
    <property type="match status" value="1"/>
</dbReference>
<dbReference type="InterPro" id="IPR017770">
    <property type="entry name" value="RNA3'_term_phos_cyc_type_1"/>
</dbReference>
<evidence type="ECO:0000256" key="2">
    <source>
        <dbReference type="ARBA" id="ARBA00012725"/>
    </source>
</evidence>
<dbReference type="Gene3D" id="3.30.360.20">
    <property type="entry name" value="RNA 3'-terminal phosphate cyclase, insert domain"/>
    <property type="match status" value="1"/>
</dbReference>
<dbReference type="PANTHER" id="PTHR11096:SF0">
    <property type="entry name" value="RNA 3'-TERMINAL PHOSPHATE CYCLASE"/>
    <property type="match status" value="1"/>
</dbReference>
<evidence type="ECO:0000256" key="5">
    <source>
        <dbReference type="ARBA" id="ARBA00024481"/>
    </source>
</evidence>
<dbReference type="InterPro" id="IPR023797">
    <property type="entry name" value="RNA3'_phos_cyclase_dom"/>
</dbReference>
<dbReference type="Pfam" id="PF05189">
    <property type="entry name" value="RTC_insert"/>
    <property type="match status" value="1"/>
</dbReference>
<evidence type="ECO:0000256" key="3">
    <source>
        <dbReference type="ARBA" id="ARBA00022598"/>
    </source>
</evidence>
<reference evidence="9 10" key="1">
    <citation type="journal article" date="2024" name="Nat. Commun.">
        <title>Phylogenomics reveals the evolutionary origins of lichenization in chlorophyte algae.</title>
        <authorList>
            <person name="Puginier C."/>
            <person name="Libourel C."/>
            <person name="Otte J."/>
            <person name="Skaloud P."/>
            <person name="Haon M."/>
            <person name="Grisel S."/>
            <person name="Petersen M."/>
            <person name="Berrin J.G."/>
            <person name="Delaux P.M."/>
            <person name="Dal Grande F."/>
            <person name="Keller J."/>
        </authorList>
    </citation>
    <scope>NUCLEOTIDE SEQUENCE [LARGE SCALE GENOMIC DNA]</scope>
    <source>
        <strain evidence="9 10">SAG 216-7</strain>
    </source>
</reference>
<organism evidence="9 10">
    <name type="scientific">Coccomyxa subellipsoidea</name>
    <dbReference type="NCBI Taxonomy" id="248742"/>
    <lineage>
        <taxon>Eukaryota</taxon>
        <taxon>Viridiplantae</taxon>
        <taxon>Chlorophyta</taxon>
        <taxon>core chlorophytes</taxon>
        <taxon>Trebouxiophyceae</taxon>
        <taxon>Trebouxiophyceae incertae sedis</taxon>
        <taxon>Coccomyxaceae</taxon>
        <taxon>Coccomyxa</taxon>
    </lineage>
</organism>
<dbReference type="SUPFAM" id="SSF52913">
    <property type="entry name" value="RNA 3'-terminal phosphate cyclase, RPTC, insert domain"/>
    <property type="match status" value="1"/>
</dbReference>
<gene>
    <name evidence="9" type="ORF">WJX75_009113</name>
</gene>
<name>A0ABR2YNC2_9CHLO</name>
<keyword evidence="4" id="KW-0547">Nucleotide-binding</keyword>
<comment type="catalytic activity">
    <reaction evidence="5">
        <text>a 3'-end 3'-phospho-ribonucleotide-RNA + ATP = a 3'-end 2',3'-cyclophospho-ribonucleotide-RNA + AMP + diphosphate</text>
        <dbReference type="Rhea" id="RHEA:23976"/>
        <dbReference type="Rhea" id="RHEA-COMP:10463"/>
        <dbReference type="Rhea" id="RHEA-COMP:10464"/>
        <dbReference type="ChEBI" id="CHEBI:30616"/>
        <dbReference type="ChEBI" id="CHEBI:33019"/>
        <dbReference type="ChEBI" id="CHEBI:83062"/>
        <dbReference type="ChEBI" id="CHEBI:83064"/>
        <dbReference type="ChEBI" id="CHEBI:456215"/>
        <dbReference type="EC" id="6.5.1.4"/>
    </reaction>
</comment>
<evidence type="ECO:0000313" key="9">
    <source>
        <dbReference type="EMBL" id="KAK9908523.1"/>
    </source>
</evidence>
<dbReference type="EC" id="6.5.1.4" evidence="2"/>
<keyword evidence="10" id="KW-1185">Reference proteome</keyword>
<keyword evidence="3" id="KW-0436">Ligase</keyword>
<feature type="compositionally biased region" description="Low complexity" evidence="6">
    <location>
        <begin position="60"/>
        <end position="71"/>
    </location>
</feature>
<evidence type="ECO:0000259" key="8">
    <source>
        <dbReference type="Pfam" id="PF05189"/>
    </source>
</evidence>
<dbReference type="InterPro" id="IPR013792">
    <property type="entry name" value="RNA3'P_cycl/enolpyr_Trfase_a/b"/>
</dbReference>
<dbReference type="InterPro" id="IPR036553">
    <property type="entry name" value="RPTC_insert"/>
</dbReference>
<sequence length="453" mass="47943">MQVLETRVARWVVTKGLRFSSFPRYGSWQFFVISSRKRHSGLVCMAQKKSAKGRQKVATQQDSSSSHQDVQAPVPENAVLIDGSILEGGGQILRNSAALSAIMRTPISVEKIRAGRSKPGLRPQHLAGLRLLEALSGGRLSGGIESSKSIVLEPAALQCGAFEGNTGTAGSCTLLAQAALPCLLFASPTKGQDMSVVDLRGGTDAAMAPPVGYLQQILLPTLRRLFNIDITEKLERRGFFPKGGGRMSLEVRCLPPGGKLPAFTLTRSGDVTSININAFSAGKLRGGQAGKLSIVDRLADSAAAVLKQSLGRDVDIRTEFTEETEESAFGDGVGMLLVATTSEGCVLGAAAIGERGKSSEQLGEAAAQELVEDIYAGGCVDRWLQDQLIIFMALADGESSMTCSEPTLHTRTAMVIAEKLTGAKFTVRRPAPRSQEPWTISCEGVGIAAGELG</sequence>
<dbReference type="SUPFAM" id="SSF55205">
    <property type="entry name" value="EPT/RTPC-like"/>
    <property type="match status" value="2"/>
</dbReference>
<feature type="domain" description="RNA 3'-terminal phosphate cyclase insert" evidence="8">
    <location>
        <begin position="268"/>
        <end position="374"/>
    </location>
</feature>